<protein>
    <submittedName>
        <fullName evidence="2">Threonine--tRNA ligase</fullName>
        <ecNumber evidence="2">6.1.1.3</ecNumber>
    </submittedName>
</protein>
<dbReference type="Gene3D" id="3.30.980.10">
    <property type="entry name" value="Threonyl-trna Synthetase, Chain A, domain 2"/>
    <property type="match status" value="1"/>
</dbReference>
<gene>
    <name evidence="2" type="primary">thrS_3</name>
    <name evidence="2" type="ORF">NCTC13093_02589</name>
</gene>
<reference evidence="2 3" key="1">
    <citation type="submission" date="2018-06" db="EMBL/GenBank/DDBJ databases">
        <authorList>
            <consortium name="Pathogen Informatics"/>
            <person name="Doyle S."/>
        </authorList>
    </citation>
    <scope>NUCLEOTIDE SEQUENCE [LARGE SCALE GENOMIC DNA]</scope>
    <source>
        <strain evidence="2 3">NCTC13093</strain>
    </source>
</reference>
<keyword evidence="1" id="KW-0648">Protein biosynthesis</keyword>
<name>A0A2X0VZC6_9GAMM</name>
<evidence type="ECO:0000256" key="1">
    <source>
        <dbReference type="ARBA" id="ARBA00022917"/>
    </source>
</evidence>
<dbReference type="GO" id="GO:0000166">
    <property type="term" value="F:nucleotide binding"/>
    <property type="evidence" value="ECO:0007669"/>
    <property type="project" value="InterPro"/>
</dbReference>
<dbReference type="PANTHER" id="PTHR11451">
    <property type="entry name" value="THREONINE-TRNA LIGASE"/>
    <property type="match status" value="1"/>
</dbReference>
<dbReference type="PANTHER" id="PTHR11451:SF44">
    <property type="entry name" value="THREONINE--TRNA LIGASE, CHLOROPLASTIC_MITOCHONDRIAL 2"/>
    <property type="match status" value="1"/>
</dbReference>
<dbReference type="Proteomes" id="UP000250086">
    <property type="component" value="Unassembled WGS sequence"/>
</dbReference>
<dbReference type="GO" id="GO:0005829">
    <property type="term" value="C:cytosol"/>
    <property type="evidence" value="ECO:0007669"/>
    <property type="project" value="TreeGrafter"/>
</dbReference>
<dbReference type="AlphaFoldDB" id="A0A2X0VZC6"/>
<dbReference type="GO" id="GO:0006435">
    <property type="term" value="P:threonyl-tRNA aminoacylation"/>
    <property type="evidence" value="ECO:0007669"/>
    <property type="project" value="TreeGrafter"/>
</dbReference>
<keyword evidence="2" id="KW-0436">Ligase</keyword>
<dbReference type="EC" id="6.1.1.3" evidence="2"/>
<evidence type="ECO:0000313" key="2">
    <source>
        <dbReference type="EMBL" id="SPT78955.1"/>
    </source>
</evidence>
<proteinExistence type="predicted"/>
<dbReference type="EMBL" id="UAPV01000008">
    <property type="protein sequence ID" value="SPT78955.1"/>
    <property type="molecule type" value="Genomic_DNA"/>
</dbReference>
<dbReference type="SUPFAM" id="SSF55186">
    <property type="entry name" value="ThrRS/AlaRS common domain"/>
    <property type="match status" value="1"/>
</dbReference>
<evidence type="ECO:0000313" key="3">
    <source>
        <dbReference type="Proteomes" id="UP000250086"/>
    </source>
</evidence>
<dbReference type="GO" id="GO:0004829">
    <property type="term" value="F:threonine-tRNA ligase activity"/>
    <property type="evidence" value="ECO:0007669"/>
    <property type="project" value="UniProtKB-EC"/>
</dbReference>
<dbReference type="InterPro" id="IPR018163">
    <property type="entry name" value="Thr/Ala-tRNA-synth_IIc_edit"/>
</dbReference>
<keyword evidence="3" id="KW-1185">Reference proteome</keyword>
<sequence>MAIGPVIDNGFYYDVDLEHKLTAEDLEALNARMHELAKTDYSVVKEVVSWQRAHDVFTERQESYKNLILEENIDKSDTPALYHHNEYIDMCRVLTYTHVILHQLQADTLCRCLLAW</sequence>
<organism evidence="2 3">
    <name type="scientific">Anaerobiospirillum thomasii</name>
    <dbReference type="NCBI Taxonomy" id="179995"/>
    <lineage>
        <taxon>Bacteria</taxon>
        <taxon>Pseudomonadati</taxon>
        <taxon>Pseudomonadota</taxon>
        <taxon>Gammaproteobacteria</taxon>
        <taxon>Aeromonadales</taxon>
        <taxon>Succinivibrionaceae</taxon>
        <taxon>Anaerobiospirillum</taxon>
    </lineage>
</organism>
<accession>A0A2X0VZC6</accession>